<feature type="region of interest" description="Disordered" evidence="1">
    <location>
        <begin position="1"/>
        <end position="52"/>
    </location>
</feature>
<organism evidence="2 3">
    <name type="scientific">Carpinus fangiana</name>
    <dbReference type="NCBI Taxonomy" id="176857"/>
    <lineage>
        <taxon>Eukaryota</taxon>
        <taxon>Viridiplantae</taxon>
        <taxon>Streptophyta</taxon>
        <taxon>Embryophyta</taxon>
        <taxon>Tracheophyta</taxon>
        <taxon>Spermatophyta</taxon>
        <taxon>Magnoliopsida</taxon>
        <taxon>eudicotyledons</taxon>
        <taxon>Gunneridae</taxon>
        <taxon>Pentapetalae</taxon>
        <taxon>rosids</taxon>
        <taxon>fabids</taxon>
        <taxon>Fagales</taxon>
        <taxon>Betulaceae</taxon>
        <taxon>Carpinus</taxon>
    </lineage>
</organism>
<sequence>MPRTLHKLEASSHKEVHFTSTTENKPSAGVPKRKWGGFRARPPATAPRTRSQTKICGGEGMVEVEQRDGAVMALNGDGRGAGEEKKKRKKKNKRETRRIGNRKKGKRGEIERGA</sequence>
<dbReference type="EMBL" id="CM017321">
    <property type="protein sequence ID" value="KAE7995706.1"/>
    <property type="molecule type" value="Genomic_DNA"/>
</dbReference>
<evidence type="ECO:0000313" key="2">
    <source>
        <dbReference type="EMBL" id="KAE7995706.1"/>
    </source>
</evidence>
<reference evidence="2 3" key="1">
    <citation type="submission" date="2019-06" db="EMBL/GenBank/DDBJ databases">
        <title>A chromosomal-level reference genome of Carpinus fangiana (Coryloideae, Betulaceae).</title>
        <authorList>
            <person name="Yang X."/>
            <person name="Wang Z."/>
            <person name="Zhang L."/>
            <person name="Hao G."/>
            <person name="Liu J."/>
            <person name="Yang Y."/>
        </authorList>
    </citation>
    <scope>NUCLEOTIDE SEQUENCE [LARGE SCALE GENOMIC DNA]</scope>
    <source>
        <strain evidence="2">Cfa_2016G</strain>
        <tissue evidence="2">Leaf</tissue>
    </source>
</reference>
<name>A0A5N6Q972_9ROSI</name>
<gene>
    <name evidence="2" type="ORF">FH972_000477</name>
</gene>
<evidence type="ECO:0000313" key="3">
    <source>
        <dbReference type="Proteomes" id="UP000327013"/>
    </source>
</evidence>
<feature type="region of interest" description="Disordered" evidence="1">
    <location>
        <begin position="73"/>
        <end position="114"/>
    </location>
</feature>
<accession>A0A5N6Q972</accession>
<proteinExistence type="predicted"/>
<protein>
    <submittedName>
        <fullName evidence="2">Uncharacterized protein</fullName>
    </submittedName>
</protein>
<keyword evidence="3" id="KW-1185">Reference proteome</keyword>
<dbReference type="AlphaFoldDB" id="A0A5N6Q972"/>
<dbReference type="Proteomes" id="UP000327013">
    <property type="component" value="Chromosome 1"/>
</dbReference>
<feature type="compositionally biased region" description="Basic residues" evidence="1">
    <location>
        <begin position="86"/>
        <end position="106"/>
    </location>
</feature>
<evidence type="ECO:0000256" key="1">
    <source>
        <dbReference type="SAM" id="MobiDB-lite"/>
    </source>
</evidence>
<feature type="compositionally biased region" description="Low complexity" evidence="1">
    <location>
        <begin position="39"/>
        <end position="50"/>
    </location>
</feature>
<feature type="compositionally biased region" description="Basic and acidic residues" evidence="1">
    <location>
        <begin position="1"/>
        <end position="17"/>
    </location>
</feature>